<gene>
    <name evidence="1" type="ORF">POVCU1_076840</name>
</gene>
<organism evidence="1 2">
    <name type="scientific">Plasmodium ovale curtisi</name>
    <dbReference type="NCBI Taxonomy" id="864141"/>
    <lineage>
        <taxon>Eukaryota</taxon>
        <taxon>Sar</taxon>
        <taxon>Alveolata</taxon>
        <taxon>Apicomplexa</taxon>
        <taxon>Aconoidasida</taxon>
        <taxon>Haemosporida</taxon>
        <taxon>Plasmodiidae</taxon>
        <taxon>Plasmodium</taxon>
        <taxon>Plasmodium (Plasmodium)</taxon>
    </lineage>
</organism>
<dbReference type="AlphaFoldDB" id="A0A1A8XDN9"/>
<proteinExistence type="predicted"/>
<protein>
    <submittedName>
        <fullName evidence="1">PIR Superfamily Protein</fullName>
    </submittedName>
</protein>
<accession>A0A1A8XDN9</accession>
<sequence>MSGYVVSECTVGEKDLQENIFDEKWREATNFSDFSNAALLPSKIDDMGKWMSTFKRQLLNIYDNNILGDLVSIRDKRCRDLNYYINYMLYYIPKITKETENSSEIIDSFQRFVQEKFRAWKLFSTEEKFKCERVNNEYTFKMDLIKELDDYCENKKGFKNKLKPYEYVTCCKYATYVLDKKRSFHELISSHYLSKQEDSFHINDDCTLKKFVETFPNVICKENDMYEIEIDELPTTYRHGHLPETYPEDSIYSSPTKIAVTSVTTLLGACLSGLYLYRHSFKGSRLHNSQERNIFSHDGIYDDTKESFSEIPLRYLDIPKQNNQFYIAYDPMND</sequence>
<reference evidence="2" key="1">
    <citation type="submission" date="2016-05" db="EMBL/GenBank/DDBJ databases">
        <authorList>
            <person name="Naeem Raeece"/>
        </authorList>
    </citation>
    <scope>NUCLEOTIDE SEQUENCE [LARGE SCALE GENOMIC DNA]</scope>
</reference>
<dbReference type="EMBL" id="FLQV01003409">
    <property type="protein sequence ID" value="SBT02436.1"/>
    <property type="molecule type" value="Genomic_DNA"/>
</dbReference>
<evidence type="ECO:0000313" key="1">
    <source>
        <dbReference type="EMBL" id="SBT02436.1"/>
    </source>
</evidence>
<name>A0A1A8XDN9_PLAOA</name>
<dbReference type="Proteomes" id="UP000078546">
    <property type="component" value="Unassembled WGS sequence"/>
</dbReference>
<evidence type="ECO:0000313" key="2">
    <source>
        <dbReference type="Proteomes" id="UP000078546"/>
    </source>
</evidence>